<comment type="caution">
    <text evidence="2">The sequence shown here is derived from an EMBL/GenBank/DDBJ whole genome shotgun (WGS) entry which is preliminary data.</text>
</comment>
<accession>A0A7K1L2B0</accession>
<feature type="compositionally biased region" description="Low complexity" evidence="1">
    <location>
        <begin position="27"/>
        <end position="40"/>
    </location>
</feature>
<keyword evidence="3" id="KW-1185">Reference proteome</keyword>
<feature type="region of interest" description="Disordered" evidence="1">
    <location>
        <begin position="20"/>
        <end position="58"/>
    </location>
</feature>
<organism evidence="2 3">
    <name type="scientific">Actinomadura litoris</name>
    <dbReference type="NCBI Taxonomy" id="2678616"/>
    <lineage>
        <taxon>Bacteria</taxon>
        <taxon>Bacillati</taxon>
        <taxon>Actinomycetota</taxon>
        <taxon>Actinomycetes</taxon>
        <taxon>Streptosporangiales</taxon>
        <taxon>Thermomonosporaceae</taxon>
        <taxon>Actinomadura</taxon>
    </lineage>
</organism>
<evidence type="ECO:0000313" key="2">
    <source>
        <dbReference type="EMBL" id="MUN38539.1"/>
    </source>
</evidence>
<dbReference type="EMBL" id="WOFH01000006">
    <property type="protein sequence ID" value="MUN38539.1"/>
    <property type="molecule type" value="Genomic_DNA"/>
</dbReference>
<dbReference type="RefSeq" id="WP_156217722.1">
    <property type="nucleotide sequence ID" value="NZ_WOFH01000006.1"/>
</dbReference>
<feature type="region of interest" description="Disordered" evidence="1">
    <location>
        <begin position="132"/>
        <end position="151"/>
    </location>
</feature>
<proteinExistence type="predicted"/>
<feature type="compositionally biased region" description="Pro residues" evidence="1">
    <location>
        <begin position="41"/>
        <end position="57"/>
    </location>
</feature>
<feature type="region of interest" description="Disordered" evidence="1">
    <location>
        <begin position="241"/>
        <end position="264"/>
    </location>
</feature>
<evidence type="ECO:0000313" key="3">
    <source>
        <dbReference type="Proteomes" id="UP000432015"/>
    </source>
</evidence>
<protein>
    <submittedName>
        <fullName evidence="2">Uncharacterized protein</fullName>
    </submittedName>
</protein>
<reference evidence="2 3" key="1">
    <citation type="submission" date="2019-11" db="EMBL/GenBank/DDBJ databases">
        <authorList>
            <person name="Cao P."/>
        </authorList>
    </citation>
    <scope>NUCLEOTIDE SEQUENCE [LARGE SCALE GENOMIC DNA]</scope>
    <source>
        <strain evidence="2 3">NEAU-AAG5</strain>
    </source>
</reference>
<sequence>MTGTTLAGVAAVGLLPEPVHSAAESAGTPSPEVPVTVSPGPHDPGPPPTTQPEPPLGEIPKVVSAERIRMPLDAYMTSAGDVQLIEQAGNVAAGLCMKRLGFTGWNARTLATPSSNPAADGDVLEYLDPEKAASTGYPPTAQPKPSSMISRPGMTADERNAFYGYAPRTRSGEDVPKGGCQRAGDTTILTGEMPSDPRALSADARVLALRDSRVVDVFGAWSRCMAARGLTYDIPLSAPIDPRWGQRDPGAPPSEAEQKTAASDAECQASVNVVGVYKAAKSAYETQLIEQNNSQLTKGLEVFKQWVENAQNLINENS</sequence>
<dbReference type="Proteomes" id="UP000432015">
    <property type="component" value="Unassembled WGS sequence"/>
</dbReference>
<evidence type="ECO:0000256" key="1">
    <source>
        <dbReference type="SAM" id="MobiDB-lite"/>
    </source>
</evidence>
<gene>
    <name evidence="2" type="ORF">GNZ18_18265</name>
</gene>
<name>A0A7K1L2B0_9ACTN</name>
<dbReference type="AlphaFoldDB" id="A0A7K1L2B0"/>